<gene>
    <name evidence="1" type="ORF">ABEB36_004807</name>
</gene>
<evidence type="ECO:0000313" key="1">
    <source>
        <dbReference type="EMBL" id="KAL1505186.1"/>
    </source>
</evidence>
<proteinExistence type="predicted"/>
<dbReference type="EMBL" id="JBDJPC010000004">
    <property type="protein sequence ID" value="KAL1505186.1"/>
    <property type="molecule type" value="Genomic_DNA"/>
</dbReference>
<organism evidence="1 2">
    <name type="scientific">Hypothenemus hampei</name>
    <name type="common">Coffee berry borer</name>
    <dbReference type="NCBI Taxonomy" id="57062"/>
    <lineage>
        <taxon>Eukaryota</taxon>
        <taxon>Metazoa</taxon>
        <taxon>Ecdysozoa</taxon>
        <taxon>Arthropoda</taxon>
        <taxon>Hexapoda</taxon>
        <taxon>Insecta</taxon>
        <taxon>Pterygota</taxon>
        <taxon>Neoptera</taxon>
        <taxon>Endopterygota</taxon>
        <taxon>Coleoptera</taxon>
        <taxon>Polyphaga</taxon>
        <taxon>Cucujiformia</taxon>
        <taxon>Curculionidae</taxon>
        <taxon>Scolytinae</taxon>
        <taxon>Hypothenemus</taxon>
    </lineage>
</organism>
<reference evidence="1 2" key="1">
    <citation type="submission" date="2024-05" db="EMBL/GenBank/DDBJ databases">
        <title>Genetic variation in Jamaican populations of the coffee berry borer (Hypothenemus hampei).</title>
        <authorList>
            <person name="Errbii M."/>
            <person name="Myrie A."/>
        </authorList>
    </citation>
    <scope>NUCLEOTIDE SEQUENCE [LARGE SCALE GENOMIC DNA]</scope>
    <source>
        <strain evidence="1">JA-Hopewell-2020-01-JO</strain>
        <tissue evidence="1">Whole body</tissue>
    </source>
</reference>
<evidence type="ECO:0000313" key="2">
    <source>
        <dbReference type="Proteomes" id="UP001566132"/>
    </source>
</evidence>
<comment type="caution">
    <text evidence="1">The sequence shown here is derived from an EMBL/GenBank/DDBJ whole genome shotgun (WGS) entry which is preliminary data.</text>
</comment>
<sequence length="92" mass="10993">MKRSRIAACVQFIKGKNTDASNQGIVVFLSQNIDQEDYMEIPVFYPEDHADMIVTIIEELKNNKVWKLSVEYRLYQTMIRSRRRWFMSSQEI</sequence>
<dbReference type="AlphaFoldDB" id="A0ABD1EWH8"/>
<name>A0ABD1EWH8_HYPHA</name>
<accession>A0ABD1EWH8</accession>
<protein>
    <submittedName>
        <fullName evidence="1">Uncharacterized protein</fullName>
    </submittedName>
</protein>
<keyword evidence="2" id="KW-1185">Reference proteome</keyword>
<dbReference type="Proteomes" id="UP001566132">
    <property type="component" value="Unassembled WGS sequence"/>
</dbReference>